<gene>
    <name evidence="6" type="ORF">TCNE_LOCUS9602</name>
</gene>
<proteinExistence type="predicted"/>
<evidence type="ECO:0000256" key="2">
    <source>
        <dbReference type="ARBA" id="ARBA00022692"/>
    </source>
</evidence>
<keyword evidence="4 5" id="KW-0472">Membrane</keyword>
<evidence type="ECO:0000256" key="1">
    <source>
        <dbReference type="ARBA" id="ARBA00004127"/>
    </source>
</evidence>
<evidence type="ECO:0000313" key="6">
    <source>
        <dbReference type="EMBL" id="VDM40923.1"/>
    </source>
</evidence>
<dbReference type="GO" id="GO:0005765">
    <property type="term" value="C:lysosomal membrane"/>
    <property type="evidence" value="ECO:0007669"/>
    <property type="project" value="TreeGrafter"/>
</dbReference>
<protein>
    <submittedName>
        <fullName evidence="8">Transmembrane protein</fullName>
    </submittedName>
</protein>
<keyword evidence="3 5" id="KW-1133">Transmembrane helix</keyword>
<evidence type="ECO:0000256" key="5">
    <source>
        <dbReference type="SAM" id="Phobius"/>
    </source>
</evidence>
<feature type="transmembrane region" description="Helical" evidence="5">
    <location>
        <begin position="152"/>
        <end position="176"/>
    </location>
</feature>
<keyword evidence="2 5" id="KW-0812">Transmembrane</keyword>
<sequence>MTDVNINKHQTLTKTISSDGSTVDLSSPVHVSPNPLDTKAKHELLTADDVRHFVMPHLPMNGAQTAPPYFDSILTDHDGSRKREVADLQYAESDSCATSVADPPSQPKCCCIGVVTASIGSVLATVVVTILFAIYLFIVLKGRNAPEPGSTNFSLIGTLLAICAILILFSVAFIYGSLTSRKRWLLPLILLCICFCVASIGTFAAITITAVDDIGEAIQRATNDQTLIIVNIVTFRVAFVVFIILQIVVIVCYIRCYRHISRSSSS</sequence>
<dbReference type="Proteomes" id="UP000050794">
    <property type="component" value="Unassembled WGS sequence"/>
</dbReference>
<dbReference type="WBParaSite" id="TCNE_0000960201-mRNA-1">
    <property type="protein sequence ID" value="TCNE_0000960201-mRNA-1"/>
    <property type="gene ID" value="TCNE_0000960201"/>
</dbReference>
<evidence type="ECO:0000313" key="7">
    <source>
        <dbReference type="Proteomes" id="UP000050794"/>
    </source>
</evidence>
<accession>A0A183UM82</accession>
<feature type="transmembrane region" description="Helical" evidence="5">
    <location>
        <begin position="228"/>
        <end position="254"/>
    </location>
</feature>
<dbReference type="PANTHER" id="PTHR12479">
    <property type="entry name" value="LYSOSOMAL-ASSOCIATED TRANSMEMBRANE PROTEIN"/>
    <property type="match status" value="1"/>
</dbReference>
<feature type="transmembrane region" description="Helical" evidence="5">
    <location>
        <begin position="188"/>
        <end position="208"/>
    </location>
</feature>
<dbReference type="InterPro" id="IPR051115">
    <property type="entry name" value="LAPTM_transporter"/>
</dbReference>
<dbReference type="EMBL" id="UYWY01020223">
    <property type="protein sequence ID" value="VDM40923.1"/>
    <property type="molecule type" value="Genomic_DNA"/>
</dbReference>
<dbReference type="AlphaFoldDB" id="A0A183UM82"/>
<reference evidence="6 7" key="2">
    <citation type="submission" date="2018-11" db="EMBL/GenBank/DDBJ databases">
        <authorList>
            <consortium name="Pathogen Informatics"/>
        </authorList>
    </citation>
    <scope>NUCLEOTIDE SEQUENCE [LARGE SCALE GENOMIC DNA]</scope>
</reference>
<comment type="subcellular location">
    <subcellularLocation>
        <location evidence="1">Endomembrane system</location>
        <topology evidence="1">Multi-pass membrane protein</topology>
    </subcellularLocation>
</comment>
<organism evidence="7 8">
    <name type="scientific">Toxocara canis</name>
    <name type="common">Canine roundworm</name>
    <dbReference type="NCBI Taxonomy" id="6265"/>
    <lineage>
        <taxon>Eukaryota</taxon>
        <taxon>Metazoa</taxon>
        <taxon>Ecdysozoa</taxon>
        <taxon>Nematoda</taxon>
        <taxon>Chromadorea</taxon>
        <taxon>Rhabditida</taxon>
        <taxon>Spirurina</taxon>
        <taxon>Ascaridomorpha</taxon>
        <taxon>Ascaridoidea</taxon>
        <taxon>Toxocaridae</taxon>
        <taxon>Toxocara</taxon>
    </lineage>
</organism>
<name>A0A183UM82_TOXCA</name>
<reference evidence="8" key="1">
    <citation type="submission" date="2016-06" db="UniProtKB">
        <authorList>
            <consortium name="WormBaseParasite"/>
        </authorList>
    </citation>
    <scope>IDENTIFICATION</scope>
</reference>
<feature type="transmembrane region" description="Helical" evidence="5">
    <location>
        <begin position="114"/>
        <end position="140"/>
    </location>
</feature>
<dbReference type="GO" id="GO:0012505">
    <property type="term" value="C:endomembrane system"/>
    <property type="evidence" value="ECO:0007669"/>
    <property type="project" value="UniProtKB-SubCell"/>
</dbReference>
<evidence type="ECO:0000256" key="3">
    <source>
        <dbReference type="ARBA" id="ARBA00022989"/>
    </source>
</evidence>
<dbReference type="PANTHER" id="PTHR12479:SF2">
    <property type="entry name" value="LYSOSOMAL-ASSOCIATED TRANSMEMBRANE PROTEIN 5"/>
    <property type="match status" value="1"/>
</dbReference>
<evidence type="ECO:0000313" key="8">
    <source>
        <dbReference type="WBParaSite" id="TCNE_0000960201-mRNA-1"/>
    </source>
</evidence>
<evidence type="ECO:0000256" key="4">
    <source>
        <dbReference type="ARBA" id="ARBA00023136"/>
    </source>
</evidence>
<keyword evidence="7" id="KW-1185">Reference proteome</keyword>